<dbReference type="Proteomes" id="UP000002357">
    <property type="component" value="Chromosome"/>
</dbReference>
<keyword evidence="2" id="KW-0456">Lyase</keyword>
<dbReference type="OrthoDB" id="3810256at2"/>
<dbReference type="InterPro" id="IPR000073">
    <property type="entry name" value="AB_hydrolase_1"/>
</dbReference>
<reference evidence="2 3" key="1">
    <citation type="journal article" date="2010" name="Genome Biol. Evol.">
        <title>The sequence of a 1.8-mb bacterial linear plasmid reveals a rich evolutionary reservoir of secondary metabolic pathways.</title>
        <authorList>
            <person name="Medema M.H."/>
            <person name="Trefzer A."/>
            <person name="Kovalchuk A."/>
            <person name="van den Berg M."/>
            <person name="Mueller U."/>
            <person name="Heijne W."/>
            <person name="Wu L."/>
            <person name="Alam M.T."/>
            <person name="Ronning C.M."/>
            <person name="Nierman W.C."/>
            <person name="Bovenberg R.A.L."/>
            <person name="Breitling R."/>
            <person name="Takano E."/>
        </authorList>
    </citation>
    <scope>NUCLEOTIDE SEQUENCE [LARGE SCALE GENOMIC DNA]</scope>
    <source>
        <strain evidence="3">ATCC 27064 / DSM 738 / JCM 4710 / NBRC 13307 / NCIMB 12785 / NRRL 3585 / VKM Ac-602</strain>
    </source>
</reference>
<proteinExistence type="predicted"/>
<organism evidence="2 3">
    <name type="scientific">Streptomyces clavuligerus</name>
    <dbReference type="NCBI Taxonomy" id="1901"/>
    <lineage>
        <taxon>Bacteria</taxon>
        <taxon>Bacillati</taxon>
        <taxon>Actinomycetota</taxon>
        <taxon>Actinomycetes</taxon>
        <taxon>Kitasatosporales</taxon>
        <taxon>Streptomycetaceae</taxon>
        <taxon>Streptomyces</taxon>
    </lineage>
</organism>
<dbReference type="eggNOG" id="COG2267">
    <property type="taxonomic scope" value="Bacteria"/>
</dbReference>
<dbReference type="ESTHER" id="strcl-b5gyi0">
    <property type="family name" value="6_AlphaBeta_hydrolase"/>
</dbReference>
<feature type="domain" description="AB hydrolase-1" evidence="1">
    <location>
        <begin position="27"/>
        <end position="248"/>
    </location>
</feature>
<dbReference type="RefSeq" id="WP_003956996.1">
    <property type="nucleotide sequence ID" value="NZ_CM000913.1"/>
</dbReference>
<dbReference type="Gene3D" id="3.40.50.1820">
    <property type="entry name" value="alpha/beta hydrolase"/>
    <property type="match status" value="1"/>
</dbReference>
<evidence type="ECO:0000313" key="3">
    <source>
        <dbReference type="Proteomes" id="UP000002357"/>
    </source>
</evidence>
<dbReference type="Pfam" id="PF12697">
    <property type="entry name" value="Abhydrolase_6"/>
    <property type="match status" value="1"/>
</dbReference>
<gene>
    <name evidence="2" type="ORF">SCLAV_5374</name>
</gene>
<dbReference type="GO" id="GO:0016829">
    <property type="term" value="F:lyase activity"/>
    <property type="evidence" value="ECO:0007669"/>
    <property type="project" value="UniProtKB-KW"/>
</dbReference>
<dbReference type="EMBL" id="CM000913">
    <property type="protein sequence ID" value="EFG10441.1"/>
    <property type="molecule type" value="Genomic_DNA"/>
</dbReference>
<dbReference type="AlphaFoldDB" id="B5GYI0"/>
<evidence type="ECO:0000313" key="2">
    <source>
        <dbReference type="EMBL" id="EFG10441.1"/>
    </source>
</evidence>
<evidence type="ECO:0000259" key="1">
    <source>
        <dbReference type="Pfam" id="PF12697"/>
    </source>
</evidence>
<dbReference type="PANTHER" id="PTHR43194">
    <property type="entry name" value="HYDROLASE ALPHA/BETA FOLD FAMILY"/>
    <property type="match status" value="1"/>
</dbReference>
<dbReference type="SUPFAM" id="SSF53474">
    <property type="entry name" value="alpha/beta-Hydrolases"/>
    <property type="match status" value="1"/>
</dbReference>
<dbReference type="KEGG" id="sclf:BB341_01640"/>
<sequence>MHFEQMTVDGVFIEHAAPETDPVAPPIVFVHGAGHGSWVWENHLRYFAAQGRNCYAFSWFNHRGSRDLPAGEFLKRSLVDTVEELETVVGVAGEPPVLITHSMGAIVAQKYAENHPVAAQIHITPAICAEVGLDVDVEIDPTTPVNSGPFERAWELYLGGASEEDARRYHALLSDESPRAIKEGVNALVSVDRTRLGGPSLFIAAEHDVIVRAEAVRRSADWFGSDYLFLHDRSHNVALEPRWRETADRIQSWLTHKTW</sequence>
<dbReference type="PANTHER" id="PTHR43194:SF2">
    <property type="entry name" value="PEROXISOMAL MEMBRANE PROTEIN LPX1"/>
    <property type="match status" value="1"/>
</dbReference>
<protein>
    <submittedName>
        <fullName evidence="2">Putative acetone-cyanohydrin lyase</fullName>
    </submittedName>
</protein>
<keyword evidence="3" id="KW-1185">Reference proteome</keyword>
<name>B5GYI0_STRCL</name>
<accession>B5GYI0</accession>
<dbReference type="GeneID" id="93728224"/>
<dbReference type="InterPro" id="IPR029058">
    <property type="entry name" value="AB_hydrolase_fold"/>
</dbReference>
<dbReference type="InterPro" id="IPR050228">
    <property type="entry name" value="Carboxylesterase_BioH"/>
</dbReference>
<dbReference type="STRING" id="1901.BB341_01640"/>